<evidence type="ECO:0000313" key="2">
    <source>
        <dbReference type="Proteomes" id="UP001341840"/>
    </source>
</evidence>
<evidence type="ECO:0000313" key="1">
    <source>
        <dbReference type="EMBL" id="MED6177552.1"/>
    </source>
</evidence>
<dbReference type="EMBL" id="JASCZI010153658">
    <property type="protein sequence ID" value="MED6177552.1"/>
    <property type="molecule type" value="Genomic_DNA"/>
</dbReference>
<reference evidence="1 2" key="1">
    <citation type="journal article" date="2023" name="Plants (Basel)">
        <title>Bridging the Gap: Combining Genomics and Transcriptomics Approaches to Understand Stylosanthes scabra, an Orphan Legume from the Brazilian Caatinga.</title>
        <authorList>
            <person name="Ferreira-Neto J.R.C."/>
            <person name="da Silva M.D."/>
            <person name="Binneck E."/>
            <person name="de Melo N.F."/>
            <person name="da Silva R.H."/>
            <person name="de Melo A.L.T.M."/>
            <person name="Pandolfi V."/>
            <person name="Bustamante F.O."/>
            <person name="Brasileiro-Vidal A.C."/>
            <person name="Benko-Iseppon A.M."/>
        </authorList>
    </citation>
    <scope>NUCLEOTIDE SEQUENCE [LARGE SCALE GENOMIC DNA]</scope>
    <source>
        <tissue evidence="1">Leaves</tissue>
    </source>
</reference>
<protein>
    <submittedName>
        <fullName evidence="1">Uncharacterized protein</fullName>
    </submittedName>
</protein>
<organism evidence="1 2">
    <name type="scientific">Stylosanthes scabra</name>
    <dbReference type="NCBI Taxonomy" id="79078"/>
    <lineage>
        <taxon>Eukaryota</taxon>
        <taxon>Viridiplantae</taxon>
        <taxon>Streptophyta</taxon>
        <taxon>Embryophyta</taxon>
        <taxon>Tracheophyta</taxon>
        <taxon>Spermatophyta</taxon>
        <taxon>Magnoliopsida</taxon>
        <taxon>eudicotyledons</taxon>
        <taxon>Gunneridae</taxon>
        <taxon>Pentapetalae</taxon>
        <taxon>rosids</taxon>
        <taxon>fabids</taxon>
        <taxon>Fabales</taxon>
        <taxon>Fabaceae</taxon>
        <taxon>Papilionoideae</taxon>
        <taxon>50 kb inversion clade</taxon>
        <taxon>dalbergioids sensu lato</taxon>
        <taxon>Dalbergieae</taxon>
        <taxon>Pterocarpus clade</taxon>
        <taxon>Stylosanthes</taxon>
    </lineage>
</organism>
<sequence>IENASWARFGSGAEDTSCRIEVPRSPFLTPELPTPSPACGVLVPGQFEIRPNPFSRKVGGLAHSVQSDQRRFVYCLGLDSEGGLPVLDPSRFCVDVATSSGFIGRSIEVQCLLLLLVPMLIIARVTAPMYEMYLRGVWDYQRNRWCQDGRLEKTYLREEWILSLYTRNAPRYFGSKSVRNQRKYSSILRIFIEIACDKSAGHIEPGARYVHLRGFGPSGPNIRNIM</sequence>
<dbReference type="Proteomes" id="UP001341840">
    <property type="component" value="Unassembled WGS sequence"/>
</dbReference>
<gene>
    <name evidence="1" type="ORF">PIB30_099203</name>
</gene>
<proteinExistence type="predicted"/>
<accession>A0ABU6VX56</accession>
<feature type="non-terminal residue" evidence="1">
    <location>
        <position position="1"/>
    </location>
</feature>
<keyword evidence="2" id="KW-1185">Reference proteome</keyword>
<comment type="caution">
    <text evidence="1">The sequence shown here is derived from an EMBL/GenBank/DDBJ whole genome shotgun (WGS) entry which is preliminary data.</text>
</comment>
<name>A0ABU6VX56_9FABA</name>